<dbReference type="Proteomes" id="UP000735302">
    <property type="component" value="Unassembled WGS sequence"/>
</dbReference>
<keyword evidence="3" id="KW-1185">Reference proteome</keyword>
<gene>
    <name evidence="2" type="ORF">PoB_000287600</name>
</gene>
<evidence type="ECO:0000313" key="3">
    <source>
        <dbReference type="Proteomes" id="UP000735302"/>
    </source>
</evidence>
<reference evidence="2 3" key="1">
    <citation type="journal article" date="2021" name="Elife">
        <title>Chloroplast acquisition without the gene transfer in kleptoplastic sea slugs, Plakobranchus ocellatus.</title>
        <authorList>
            <person name="Maeda T."/>
            <person name="Takahashi S."/>
            <person name="Yoshida T."/>
            <person name="Shimamura S."/>
            <person name="Takaki Y."/>
            <person name="Nagai Y."/>
            <person name="Toyoda A."/>
            <person name="Suzuki Y."/>
            <person name="Arimoto A."/>
            <person name="Ishii H."/>
            <person name="Satoh N."/>
            <person name="Nishiyama T."/>
            <person name="Hasebe M."/>
            <person name="Maruyama T."/>
            <person name="Minagawa J."/>
            <person name="Obokata J."/>
            <person name="Shigenobu S."/>
        </authorList>
    </citation>
    <scope>NUCLEOTIDE SEQUENCE [LARGE SCALE GENOMIC DNA]</scope>
</reference>
<feature type="signal peptide" evidence="1">
    <location>
        <begin position="1"/>
        <end position="23"/>
    </location>
</feature>
<organism evidence="2 3">
    <name type="scientific">Plakobranchus ocellatus</name>
    <dbReference type="NCBI Taxonomy" id="259542"/>
    <lineage>
        <taxon>Eukaryota</taxon>
        <taxon>Metazoa</taxon>
        <taxon>Spiralia</taxon>
        <taxon>Lophotrochozoa</taxon>
        <taxon>Mollusca</taxon>
        <taxon>Gastropoda</taxon>
        <taxon>Heterobranchia</taxon>
        <taxon>Euthyneura</taxon>
        <taxon>Panpulmonata</taxon>
        <taxon>Sacoglossa</taxon>
        <taxon>Placobranchoidea</taxon>
        <taxon>Plakobranchidae</taxon>
        <taxon>Plakobranchus</taxon>
    </lineage>
</organism>
<sequence length="143" mass="15785">MPNIASDFTLVLLVSCLFSSSLCYFTVNDNTRNIDIHSSGHLNPRPEANSDIVSHRFVLSRTKSTQAGFDDVIKSSLREGYTLKEAALHAFVPLLKKAVLATDLGQRVLRGNFTRSANKQCVHHLIHAVEAALTGHDWAIKSK</sequence>
<dbReference type="AlphaFoldDB" id="A0AAV3XEH1"/>
<accession>A0AAV3XEH1</accession>
<evidence type="ECO:0000256" key="1">
    <source>
        <dbReference type="SAM" id="SignalP"/>
    </source>
</evidence>
<feature type="chain" id="PRO_5044011041" evidence="1">
    <location>
        <begin position="24"/>
        <end position="143"/>
    </location>
</feature>
<name>A0AAV3XEH1_9GAST</name>
<comment type="caution">
    <text evidence="2">The sequence shown here is derived from an EMBL/GenBank/DDBJ whole genome shotgun (WGS) entry which is preliminary data.</text>
</comment>
<keyword evidence="1" id="KW-0732">Signal</keyword>
<evidence type="ECO:0000313" key="2">
    <source>
        <dbReference type="EMBL" id="GFN76370.1"/>
    </source>
</evidence>
<protein>
    <submittedName>
        <fullName evidence="2">Uncharacterized protein</fullName>
    </submittedName>
</protein>
<proteinExistence type="predicted"/>
<dbReference type="EMBL" id="BLXT01000383">
    <property type="protein sequence ID" value="GFN76370.1"/>
    <property type="molecule type" value="Genomic_DNA"/>
</dbReference>